<organism evidence="1 2">
    <name type="scientific">Portunus trituberculatus</name>
    <name type="common">Swimming crab</name>
    <name type="synonym">Neptunus trituberculatus</name>
    <dbReference type="NCBI Taxonomy" id="210409"/>
    <lineage>
        <taxon>Eukaryota</taxon>
        <taxon>Metazoa</taxon>
        <taxon>Ecdysozoa</taxon>
        <taxon>Arthropoda</taxon>
        <taxon>Crustacea</taxon>
        <taxon>Multicrustacea</taxon>
        <taxon>Malacostraca</taxon>
        <taxon>Eumalacostraca</taxon>
        <taxon>Eucarida</taxon>
        <taxon>Decapoda</taxon>
        <taxon>Pleocyemata</taxon>
        <taxon>Brachyura</taxon>
        <taxon>Eubrachyura</taxon>
        <taxon>Portunoidea</taxon>
        <taxon>Portunidae</taxon>
        <taxon>Portuninae</taxon>
        <taxon>Portunus</taxon>
    </lineage>
</organism>
<evidence type="ECO:0000313" key="1">
    <source>
        <dbReference type="EMBL" id="MPC41120.1"/>
    </source>
</evidence>
<accession>A0A5B7F1A0</accession>
<dbReference type="Proteomes" id="UP000324222">
    <property type="component" value="Unassembled WGS sequence"/>
</dbReference>
<evidence type="ECO:0000313" key="2">
    <source>
        <dbReference type="Proteomes" id="UP000324222"/>
    </source>
</evidence>
<reference evidence="1 2" key="1">
    <citation type="submission" date="2019-05" db="EMBL/GenBank/DDBJ databases">
        <title>Another draft genome of Portunus trituberculatus and its Hox gene families provides insights of decapod evolution.</title>
        <authorList>
            <person name="Jeong J.-H."/>
            <person name="Song I."/>
            <person name="Kim S."/>
            <person name="Choi T."/>
            <person name="Kim D."/>
            <person name="Ryu S."/>
            <person name="Kim W."/>
        </authorList>
    </citation>
    <scope>NUCLEOTIDE SEQUENCE [LARGE SCALE GENOMIC DNA]</scope>
    <source>
        <tissue evidence="1">Muscle</tissue>
    </source>
</reference>
<dbReference type="EMBL" id="VSRR010004937">
    <property type="protein sequence ID" value="MPC41120.1"/>
    <property type="molecule type" value="Genomic_DNA"/>
</dbReference>
<gene>
    <name evidence="1" type="ORF">E2C01_034706</name>
</gene>
<protein>
    <submittedName>
        <fullName evidence="1">Uncharacterized protein</fullName>
    </submittedName>
</protein>
<comment type="caution">
    <text evidence="1">The sequence shown here is derived from an EMBL/GenBank/DDBJ whole genome shotgun (WGS) entry which is preliminary data.</text>
</comment>
<keyword evidence="2" id="KW-1185">Reference proteome</keyword>
<sequence>MIAILIWLPPKAIKTMVGNSQSGDSARINVYGKTQVKMTSAPHITSRASDGQGGPGLLGMSFVIVHSETTCWEVLRYSVACK</sequence>
<proteinExistence type="predicted"/>
<name>A0A5B7F1A0_PORTR</name>
<dbReference type="AlphaFoldDB" id="A0A5B7F1A0"/>